<name>A0A553WC05_9SPHN</name>
<gene>
    <name evidence="2" type="ORF">FOM92_14015</name>
</gene>
<comment type="caution">
    <text evidence="2">The sequence shown here is derived from an EMBL/GenBank/DDBJ whole genome shotgun (WGS) entry which is preliminary data.</text>
</comment>
<organism evidence="2 3">
    <name type="scientific">Sphingorhabdus contaminans</name>
    <dbReference type="NCBI Taxonomy" id="1343899"/>
    <lineage>
        <taxon>Bacteria</taxon>
        <taxon>Pseudomonadati</taxon>
        <taxon>Pseudomonadota</taxon>
        <taxon>Alphaproteobacteria</taxon>
        <taxon>Sphingomonadales</taxon>
        <taxon>Sphingomonadaceae</taxon>
        <taxon>Sphingorhabdus</taxon>
    </lineage>
</organism>
<evidence type="ECO:0000313" key="3">
    <source>
        <dbReference type="Proteomes" id="UP000320160"/>
    </source>
</evidence>
<evidence type="ECO:0000256" key="1">
    <source>
        <dbReference type="SAM" id="SignalP"/>
    </source>
</evidence>
<reference evidence="2 3" key="1">
    <citation type="submission" date="2019-07" db="EMBL/GenBank/DDBJ databases">
        <authorList>
            <person name="Park M."/>
        </authorList>
    </citation>
    <scope>NUCLEOTIDE SEQUENCE [LARGE SCALE GENOMIC DNA]</scope>
    <source>
        <strain evidence="2 3">KCTC32445</strain>
    </source>
</reference>
<dbReference type="OrthoDB" id="7391647at2"/>
<dbReference type="RefSeq" id="WP_143777439.1">
    <property type="nucleotide sequence ID" value="NZ_VKKU01000002.1"/>
</dbReference>
<keyword evidence="1" id="KW-0732">Signal</keyword>
<dbReference type="EMBL" id="VKKU01000002">
    <property type="protein sequence ID" value="TSB02221.1"/>
    <property type="molecule type" value="Genomic_DNA"/>
</dbReference>
<dbReference type="Proteomes" id="UP000320160">
    <property type="component" value="Unassembled WGS sequence"/>
</dbReference>
<evidence type="ECO:0008006" key="4">
    <source>
        <dbReference type="Google" id="ProtNLM"/>
    </source>
</evidence>
<sequence length="164" mass="18056">MNRTYASYRLSALLITAAALFTTSAAVHAKDATVEKRLEQIGMKYEIDKDGDYKVTIDFAREKRTQMIFVSGATETANGVVIRKIFSPAGIVARDKIDGSKALDLMRNSRINKLGSWEIEGANLYLVAKLPDTLTSTQLHAVMMIIASLADDKELELSGARDEL</sequence>
<proteinExistence type="predicted"/>
<keyword evidence="3" id="KW-1185">Reference proteome</keyword>
<feature type="chain" id="PRO_5021944809" description="YbjN domain-containing protein" evidence="1">
    <location>
        <begin position="30"/>
        <end position="164"/>
    </location>
</feature>
<dbReference type="AlphaFoldDB" id="A0A553WC05"/>
<protein>
    <recommendedName>
        <fullName evidence="4">YbjN domain-containing protein</fullName>
    </recommendedName>
</protein>
<evidence type="ECO:0000313" key="2">
    <source>
        <dbReference type="EMBL" id="TSB02221.1"/>
    </source>
</evidence>
<accession>A0A553WC05</accession>
<feature type="signal peptide" evidence="1">
    <location>
        <begin position="1"/>
        <end position="29"/>
    </location>
</feature>